<dbReference type="AlphaFoldDB" id="A0AAU7X5W0"/>
<dbReference type="EMBL" id="CP158568">
    <property type="protein sequence ID" value="XBY43082.1"/>
    <property type="molecule type" value="Genomic_DNA"/>
</dbReference>
<keyword evidence="1" id="KW-0472">Membrane</keyword>
<reference evidence="2" key="1">
    <citation type="submission" date="2024-06" db="EMBL/GenBank/DDBJ databases">
        <title>Methylostella associata gen. nov., sp. nov., a novel Ancalomicrobiaceae-affiliated facultatively methylotrophic bacteria that feed on methanotrophs of the genus Methylococcus.</title>
        <authorList>
            <person name="Saltykova V."/>
            <person name="Danilova O.V."/>
            <person name="Oshkin I.Y."/>
            <person name="Belova S.E."/>
            <person name="Pimenov N.V."/>
            <person name="Dedysh S.N."/>
        </authorList>
    </citation>
    <scope>NUCLEOTIDE SEQUENCE</scope>
    <source>
        <strain evidence="2">S20</strain>
    </source>
</reference>
<evidence type="ECO:0000256" key="1">
    <source>
        <dbReference type="SAM" id="Phobius"/>
    </source>
</evidence>
<protein>
    <submittedName>
        <fullName evidence="2">Uncharacterized protein</fullName>
    </submittedName>
</protein>
<organism evidence="2">
    <name type="scientific">Methyloraptor flagellatus</name>
    <dbReference type="NCBI Taxonomy" id="3162530"/>
    <lineage>
        <taxon>Bacteria</taxon>
        <taxon>Pseudomonadati</taxon>
        <taxon>Pseudomonadota</taxon>
        <taxon>Alphaproteobacteria</taxon>
        <taxon>Hyphomicrobiales</taxon>
        <taxon>Ancalomicrobiaceae</taxon>
        <taxon>Methyloraptor</taxon>
    </lineage>
</organism>
<accession>A0AAU7X5W0</accession>
<proteinExistence type="predicted"/>
<sequence>MLAILNEPGFMKLLALLLTGGFLLAMVVVMRTVLGALKGSNWSFPDALSEDVADPSTPRGWVLVASSSRFIAFIGATIMSTVLVFVAAIGIYNVAMGIPAETNIKGLLDALVTGSATFIPYGVNKMSGLISGK</sequence>
<gene>
    <name evidence="2" type="ORF">ABS361_13315</name>
</gene>
<dbReference type="KEGG" id="mflg:ABS361_13315"/>
<keyword evidence="1" id="KW-1133">Transmembrane helix</keyword>
<evidence type="ECO:0000313" key="2">
    <source>
        <dbReference type="EMBL" id="XBY43082.1"/>
    </source>
</evidence>
<dbReference type="RefSeq" id="WP_407048184.1">
    <property type="nucleotide sequence ID" value="NZ_CP158568.1"/>
</dbReference>
<keyword evidence="1" id="KW-0812">Transmembrane</keyword>
<feature type="transmembrane region" description="Helical" evidence="1">
    <location>
        <begin position="70"/>
        <end position="94"/>
    </location>
</feature>
<name>A0AAU7X5W0_9HYPH</name>